<evidence type="ECO:0000313" key="2">
    <source>
        <dbReference type="Proteomes" id="UP000012073"/>
    </source>
</evidence>
<evidence type="ECO:0000313" key="1">
    <source>
        <dbReference type="EMBL" id="CDF38843.1"/>
    </source>
</evidence>
<dbReference type="Gramene" id="CDF38843">
    <property type="protein sequence ID" value="CDF38843"/>
    <property type="gene ID" value="CHC_T00001274001"/>
</dbReference>
<dbReference type="RefSeq" id="XP_005718748.1">
    <property type="nucleotide sequence ID" value="XM_005718691.1"/>
</dbReference>
<accession>R7QM35</accession>
<proteinExistence type="predicted"/>
<dbReference type="EMBL" id="HG001973">
    <property type="protein sequence ID" value="CDF38843.1"/>
    <property type="molecule type" value="Genomic_DNA"/>
</dbReference>
<name>R7QM35_CHOCR</name>
<keyword evidence="2" id="KW-1185">Reference proteome</keyword>
<protein>
    <submittedName>
        <fullName evidence="1">Uncharacterized protein</fullName>
    </submittedName>
</protein>
<reference evidence="2" key="1">
    <citation type="journal article" date="2013" name="Proc. Natl. Acad. Sci. U.S.A.">
        <title>Genome structure and metabolic features in the red seaweed Chondrus crispus shed light on evolution of the Archaeplastida.</title>
        <authorList>
            <person name="Collen J."/>
            <person name="Porcel B."/>
            <person name="Carre W."/>
            <person name="Ball S.G."/>
            <person name="Chaparro C."/>
            <person name="Tonon T."/>
            <person name="Barbeyron T."/>
            <person name="Michel G."/>
            <person name="Noel B."/>
            <person name="Valentin K."/>
            <person name="Elias M."/>
            <person name="Artiguenave F."/>
            <person name="Arun A."/>
            <person name="Aury J.M."/>
            <person name="Barbosa-Neto J.F."/>
            <person name="Bothwell J.H."/>
            <person name="Bouget F.Y."/>
            <person name="Brillet L."/>
            <person name="Cabello-Hurtado F."/>
            <person name="Capella-Gutierrez S."/>
            <person name="Charrier B."/>
            <person name="Cladiere L."/>
            <person name="Cock J.M."/>
            <person name="Coelho S.M."/>
            <person name="Colleoni C."/>
            <person name="Czjzek M."/>
            <person name="Da Silva C."/>
            <person name="Delage L."/>
            <person name="Denoeud F."/>
            <person name="Deschamps P."/>
            <person name="Dittami S.M."/>
            <person name="Gabaldon T."/>
            <person name="Gachon C.M."/>
            <person name="Groisillier A."/>
            <person name="Herve C."/>
            <person name="Jabbari K."/>
            <person name="Katinka M."/>
            <person name="Kloareg B."/>
            <person name="Kowalczyk N."/>
            <person name="Labadie K."/>
            <person name="Leblanc C."/>
            <person name="Lopez P.J."/>
            <person name="McLachlan D.H."/>
            <person name="Meslet-Cladiere L."/>
            <person name="Moustafa A."/>
            <person name="Nehr Z."/>
            <person name="Nyvall Collen P."/>
            <person name="Panaud O."/>
            <person name="Partensky F."/>
            <person name="Poulain J."/>
            <person name="Rensing S.A."/>
            <person name="Rousvoal S."/>
            <person name="Samson G."/>
            <person name="Symeonidi A."/>
            <person name="Weissenbach J."/>
            <person name="Zambounis A."/>
            <person name="Wincker P."/>
            <person name="Boyen C."/>
        </authorList>
    </citation>
    <scope>NUCLEOTIDE SEQUENCE [LARGE SCALE GENOMIC DNA]</scope>
    <source>
        <strain evidence="2">cv. Stackhouse</strain>
    </source>
</reference>
<dbReference type="GeneID" id="17326464"/>
<dbReference type="KEGG" id="ccp:CHC_T00001274001"/>
<dbReference type="Proteomes" id="UP000012073">
    <property type="component" value="Unassembled WGS sequence"/>
</dbReference>
<organism evidence="1 2">
    <name type="scientific">Chondrus crispus</name>
    <name type="common">Carrageen Irish moss</name>
    <name type="synonym">Polymorpha crispa</name>
    <dbReference type="NCBI Taxonomy" id="2769"/>
    <lineage>
        <taxon>Eukaryota</taxon>
        <taxon>Rhodophyta</taxon>
        <taxon>Florideophyceae</taxon>
        <taxon>Rhodymeniophycidae</taxon>
        <taxon>Gigartinales</taxon>
        <taxon>Gigartinaceae</taxon>
        <taxon>Chondrus</taxon>
    </lineage>
</organism>
<dbReference type="AlphaFoldDB" id="R7QM35"/>
<sequence length="36" mass="4037">MDNSTWFTVNQEPFALRTLLSYGTGVMLCDNSACLH</sequence>
<gene>
    <name evidence="1" type="ORF">CHC_T00001274001</name>
</gene>